<reference evidence="2" key="1">
    <citation type="submission" date="2020-10" db="EMBL/GenBank/DDBJ databases">
        <authorList>
            <person name="Gilroy R."/>
        </authorList>
    </citation>
    <scope>NUCLEOTIDE SEQUENCE</scope>
    <source>
        <strain evidence="2">ChiBcec15-4380</strain>
    </source>
</reference>
<dbReference type="AlphaFoldDB" id="A0A9D1DGI9"/>
<protein>
    <submittedName>
        <fullName evidence="2">ECF transporter S component</fullName>
    </submittedName>
</protein>
<dbReference type="Proteomes" id="UP000824239">
    <property type="component" value="Unassembled WGS sequence"/>
</dbReference>
<evidence type="ECO:0000313" key="2">
    <source>
        <dbReference type="EMBL" id="HIR50210.1"/>
    </source>
</evidence>
<dbReference type="Gene3D" id="1.10.1760.20">
    <property type="match status" value="1"/>
</dbReference>
<keyword evidence="1" id="KW-0812">Transmembrane</keyword>
<feature type="transmembrane region" description="Helical" evidence="1">
    <location>
        <begin position="174"/>
        <end position="199"/>
    </location>
</feature>
<proteinExistence type="predicted"/>
<feature type="transmembrane region" description="Helical" evidence="1">
    <location>
        <begin position="92"/>
        <end position="114"/>
    </location>
</feature>
<dbReference type="Pfam" id="PF12822">
    <property type="entry name" value="ECF_trnsprt"/>
    <property type="match status" value="1"/>
</dbReference>
<organism evidence="2 3">
    <name type="scientific">Candidatus Avoscillospira avicola</name>
    <dbReference type="NCBI Taxonomy" id="2840706"/>
    <lineage>
        <taxon>Bacteria</taxon>
        <taxon>Bacillati</taxon>
        <taxon>Bacillota</taxon>
        <taxon>Clostridia</taxon>
        <taxon>Eubacteriales</taxon>
        <taxon>Oscillospiraceae</taxon>
        <taxon>Oscillospiraceae incertae sedis</taxon>
        <taxon>Candidatus Avoscillospira</taxon>
    </lineage>
</organism>
<name>A0A9D1DGI9_9FIRM</name>
<feature type="transmembrane region" description="Helical" evidence="1">
    <location>
        <begin position="126"/>
        <end position="154"/>
    </location>
</feature>
<feature type="transmembrane region" description="Helical" evidence="1">
    <location>
        <begin position="63"/>
        <end position="80"/>
    </location>
</feature>
<dbReference type="InterPro" id="IPR024529">
    <property type="entry name" value="ECF_trnsprt_substrate-spec"/>
</dbReference>
<dbReference type="EMBL" id="DVHE01000019">
    <property type="protein sequence ID" value="HIR50210.1"/>
    <property type="molecule type" value="Genomic_DNA"/>
</dbReference>
<feature type="transmembrane region" description="Helical" evidence="1">
    <location>
        <begin position="37"/>
        <end position="56"/>
    </location>
</feature>
<keyword evidence="1" id="KW-1133">Transmembrane helix</keyword>
<keyword evidence="1" id="KW-0472">Membrane</keyword>
<comment type="caution">
    <text evidence="2">The sequence shown here is derived from an EMBL/GenBank/DDBJ whole genome shotgun (WGS) entry which is preliminary data.</text>
</comment>
<sequence>MRENETNSLRKTKTLVGMAIFTAIVVVLQLMAGVIRLGPFTPSLVLIPIVIGTAIYGVKAGAWLGFVFGVVVLIACITGTDQGGYLMWGVNPVVTALICLGKGVACGALSGLVYKALHHKSQIFATVLAAVVCPLVNTGIFCLGAVAVFKPLLLSWAAAWGEQTGRGAVDLVTYVFLGLIGLNFLIELAVNVVLSPVVVRILKARLQ</sequence>
<gene>
    <name evidence="2" type="ORF">IAA53_02820</name>
</gene>
<feature type="transmembrane region" description="Helical" evidence="1">
    <location>
        <begin position="12"/>
        <end position="31"/>
    </location>
</feature>
<reference evidence="2" key="2">
    <citation type="journal article" date="2021" name="PeerJ">
        <title>Extensive microbial diversity within the chicken gut microbiome revealed by metagenomics and culture.</title>
        <authorList>
            <person name="Gilroy R."/>
            <person name="Ravi A."/>
            <person name="Getino M."/>
            <person name="Pursley I."/>
            <person name="Horton D.L."/>
            <person name="Alikhan N.F."/>
            <person name="Baker D."/>
            <person name="Gharbi K."/>
            <person name="Hall N."/>
            <person name="Watson M."/>
            <person name="Adriaenssens E.M."/>
            <person name="Foster-Nyarko E."/>
            <person name="Jarju S."/>
            <person name="Secka A."/>
            <person name="Antonio M."/>
            <person name="Oren A."/>
            <person name="Chaudhuri R.R."/>
            <person name="La Ragione R."/>
            <person name="Hildebrand F."/>
            <person name="Pallen M.J."/>
        </authorList>
    </citation>
    <scope>NUCLEOTIDE SEQUENCE</scope>
    <source>
        <strain evidence="2">ChiBcec15-4380</strain>
    </source>
</reference>
<accession>A0A9D1DGI9</accession>
<evidence type="ECO:0000256" key="1">
    <source>
        <dbReference type="SAM" id="Phobius"/>
    </source>
</evidence>
<evidence type="ECO:0000313" key="3">
    <source>
        <dbReference type="Proteomes" id="UP000824239"/>
    </source>
</evidence>
<dbReference type="GO" id="GO:0022857">
    <property type="term" value="F:transmembrane transporter activity"/>
    <property type="evidence" value="ECO:0007669"/>
    <property type="project" value="InterPro"/>
</dbReference>